<dbReference type="AlphaFoldDB" id="A0A1G4J9L4"/>
<reference evidence="4" key="1">
    <citation type="submission" date="2016-03" db="EMBL/GenBank/DDBJ databases">
        <authorList>
            <person name="Devillers Hugo."/>
        </authorList>
    </citation>
    <scope>NUCLEOTIDE SEQUENCE [LARGE SCALE GENOMIC DNA]</scope>
</reference>
<dbReference type="InterPro" id="IPR008984">
    <property type="entry name" value="SMAD_FHA_dom_sf"/>
</dbReference>
<gene>
    <name evidence="3" type="ORF">LAME_0D07272G</name>
</gene>
<dbReference type="PANTHER" id="PTHR23308">
    <property type="entry name" value="NUCLEAR INHIBITOR OF PROTEIN PHOSPHATASE-1"/>
    <property type="match status" value="1"/>
</dbReference>
<dbReference type="InterPro" id="IPR000253">
    <property type="entry name" value="FHA_dom"/>
</dbReference>
<dbReference type="SMART" id="SM00240">
    <property type="entry name" value="FHA"/>
    <property type="match status" value="1"/>
</dbReference>
<feature type="domain" description="FHA" evidence="2">
    <location>
        <begin position="114"/>
        <end position="183"/>
    </location>
</feature>
<evidence type="ECO:0000259" key="2">
    <source>
        <dbReference type="PROSITE" id="PS50006"/>
    </source>
</evidence>
<evidence type="ECO:0000313" key="3">
    <source>
        <dbReference type="EMBL" id="SCU86696.1"/>
    </source>
</evidence>
<protein>
    <submittedName>
        <fullName evidence="3">LAME_0D07272g1_1</fullName>
    </submittedName>
</protein>
<dbReference type="InterPro" id="IPR050923">
    <property type="entry name" value="Cell_Proc_Reg/RNA_Proc"/>
</dbReference>
<accession>A0A1G4J9L4</accession>
<dbReference type="Proteomes" id="UP000191144">
    <property type="component" value="Chromosome D"/>
</dbReference>
<dbReference type="PROSITE" id="PS50006">
    <property type="entry name" value="FHA_DOMAIN"/>
    <property type="match status" value="1"/>
</dbReference>
<organism evidence="3 4">
    <name type="scientific">Lachancea meyersii CBS 8951</name>
    <dbReference type="NCBI Taxonomy" id="1266667"/>
    <lineage>
        <taxon>Eukaryota</taxon>
        <taxon>Fungi</taxon>
        <taxon>Dikarya</taxon>
        <taxon>Ascomycota</taxon>
        <taxon>Saccharomycotina</taxon>
        <taxon>Saccharomycetes</taxon>
        <taxon>Saccharomycetales</taxon>
        <taxon>Saccharomycetaceae</taxon>
        <taxon>Lachancea</taxon>
    </lineage>
</organism>
<dbReference type="Pfam" id="PF00498">
    <property type="entry name" value="FHA"/>
    <property type="match status" value="1"/>
</dbReference>
<keyword evidence="4" id="KW-1185">Reference proteome</keyword>
<dbReference type="EMBL" id="LT598482">
    <property type="protein sequence ID" value="SCU86696.1"/>
    <property type="molecule type" value="Genomic_DNA"/>
</dbReference>
<dbReference type="Gene3D" id="2.60.200.20">
    <property type="match status" value="1"/>
</dbReference>
<feature type="region of interest" description="Disordered" evidence="1">
    <location>
        <begin position="1"/>
        <end position="28"/>
    </location>
</feature>
<evidence type="ECO:0000256" key="1">
    <source>
        <dbReference type="SAM" id="MobiDB-lite"/>
    </source>
</evidence>
<sequence>MASQKDLNKRPFHSTSAVTCQRKKFRPPHADPMRFNKKLILPVFEPSGLLALETHSKEGIQLEHTEPHDSISPSSFYQKFSIPLRKQTHFQAVVYSDSDENYLAKYDLLDQTNYLVGRKLSTENESPEQDEDREVVLADIPIPEETCSKQHCVIQFRNRDNELKAYVIDLNSSNGTLLNDVALPRARYVELRNEDVLRFSTHESDSDYFLAFTLA</sequence>
<proteinExistence type="predicted"/>
<name>A0A1G4J9L4_9SACH</name>
<dbReference type="SUPFAM" id="SSF49879">
    <property type="entry name" value="SMAD/FHA domain"/>
    <property type="match status" value="1"/>
</dbReference>
<dbReference type="OrthoDB" id="444265at2759"/>
<evidence type="ECO:0000313" key="4">
    <source>
        <dbReference type="Proteomes" id="UP000191144"/>
    </source>
</evidence>